<dbReference type="Proteomes" id="UP000005837">
    <property type="component" value="Unassembled WGS sequence"/>
</dbReference>
<feature type="non-terminal residue" evidence="1">
    <location>
        <position position="43"/>
    </location>
</feature>
<accession>C0DRQ1</accession>
<organism evidence="1 2">
    <name type="scientific">Eikenella corrodens ATCC 23834</name>
    <dbReference type="NCBI Taxonomy" id="546274"/>
    <lineage>
        <taxon>Bacteria</taxon>
        <taxon>Pseudomonadati</taxon>
        <taxon>Pseudomonadota</taxon>
        <taxon>Betaproteobacteria</taxon>
        <taxon>Neisseriales</taxon>
        <taxon>Neisseriaceae</taxon>
        <taxon>Eikenella</taxon>
    </lineage>
</organism>
<evidence type="ECO:0000313" key="2">
    <source>
        <dbReference type="Proteomes" id="UP000005837"/>
    </source>
</evidence>
<sequence>MFGSEIFHILQLISDYIFSGSLLRAGGYLKNRKGTSAMLKIEI</sequence>
<gene>
    <name evidence="1" type="ORF">EIKCOROL_00016</name>
</gene>
<evidence type="ECO:0000313" key="1">
    <source>
        <dbReference type="EMBL" id="EEG25292.1"/>
    </source>
</evidence>
<dbReference type="AlphaFoldDB" id="C0DRQ1"/>
<reference evidence="1 2" key="1">
    <citation type="submission" date="2009-01" db="EMBL/GenBank/DDBJ databases">
        <authorList>
            <person name="Fulton L."/>
            <person name="Clifton S."/>
            <person name="Chinwalla A.T."/>
            <person name="Mitreva M."/>
            <person name="Sodergren E."/>
            <person name="Weinstock G."/>
            <person name="Clifton S."/>
            <person name="Dooling D.J."/>
            <person name="Fulton B."/>
            <person name="Minx P."/>
            <person name="Pepin K.H."/>
            <person name="Johnson M."/>
            <person name="Bhonagiri V."/>
            <person name="Nash W.E."/>
            <person name="Mardis E.R."/>
            <person name="Wilson R.K."/>
        </authorList>
    </citation>
    <scope>NUCLEOTIDE SEQUENCE [LARGE SCALE GENOMIC DNA]</scope>
    <source>
        <strain evidence="1 2">ATCC 23834</strain>
    </source>
</reference>
<dbReference type="HOGENOM" id="CLU_3243660_0_0_4"/>
<name>C0DRQ1_EIKCO</name>
<comment type="caution">
    <text evidence="1">The sequence shown here is derived from an EMBL/GenBank/DDBJ whole genome shotgun (WGS) entry which is preliminary data.</text>
</comment>
<protein>
    <submittedName>
        <fullName evidence="1">Uncharacterized protein</fullName>
    </submittedName>
</protein>
<proteinExistence type="predicted"/>
<dbReference type="EMBL" id="ACEA01000001">
    <property type="protein sequence ID" value="EEG25292.1"/>
    <property type="molecule type" value="Genomic_DNA"/>
</dbReference>